<evidence type="ECO:0000256" key="2">
    <source>
        <dbReference type="SAM" id="Phobius"/>
    </source>
</evidence>
<keyword evidence="4" id="KW-1185">Reference proteome</keyword>
<keyword evidence="2" id="KW-0472">Membrane</keyword>
<keyword evidence="2" id="KW-1133">Transmembrane helix</keyword>
<proteinExistence type="predicted"/>
<organism evidence="3 4">
    <name type="scientific">Shewanella scandinavica</name>
    <dbReference type="NCBI Taxonomy" id="3063538"/>
    <lineage>
        <taxon>Bacteria</taxon>
        <taxon>Pseudomonadati</taxon>
        <taxon>Pseudomonadota</taxon>
        <taxon>Gammaproteobacteria</taxon>
        <taxon>Alteromonadales</taxon>
        <taxon>Shewanellaceae</taxon>
        <taxon>Shewanella</taxon>
    </lineage>
</organism>
<reference evidence="3 4" key="1">
    <citation type="submission" date="2023-07" db="EMBL/GenBank/DDBJ databases">
        <title>Novel Shewanella species isolated from Baltic Sea sediments.</title>
        <authorList>
            <person name="Martin-Rodriguez A.J."/>
        </authorList>
    </citation>
    <scope>NUCLEOTIDE SEQUENCE [LARGE SCALE GENOMIC DNA]</scope>
    <source>
        <strain evidence="3 4">SP2S1-2</strain>
    </source>
</reference>
<dbReference type="Proteomes" id="UP001249505">
    <property type="component" value="Unassembled WGS sequence"/>
</dbReference>
<comment type="caution">
    <text evidence="3">The sequence shown here is derived from an EMBL/GenBank/DDBJ whole genome shotgun (WGS) entry which is preliminary data.</text>
</comment>
<feature type="transmembrane region" description="Helical" evidence="2">
    <location>
        <begin position="152"/>
        <end position="185"/>
    </location>
</feature>
<feature type="transmembrane region" description="Helical" evidence="2">
    <location>
        <begin position="70"/>
        <end position="93"/>
    </location>
</feature>
<feature type="compositionally biased region" description="Polar residues" evidence="1">
    <location>
        <begin position="1"/>
        <end position="22"/>
    </location>
</feature>
<feature type="transmembrane region" description="Helical" evidence="2">
    <location>
        <begin position="99"/>
        <end position="118"/>
    </location>
</feature>
<accession>A0ABU3G505</accession>
<gene>
    <name evidence="3" type="ORF">Q4Q50_18860</name>
</gene>
<evidence type="ECO:0000313" key="3">
    <source>
        <dbReference type="EMBL" id="MDT3282343.1"/>
    </source>
</evidence>
<evidence type="ECO:0000256" key="1">
    <source>
        <dbReference type="SAM" id="MobiDB-lite"/>
    </source>
</evidence>
<sequence>MNKRAAQQSASTEQTKQETQPLDDSRYEDLPRSEYLQLPQEGQDRLNKLRQQRVREAPTLYEWDIRVATVYGLFWLTFLIPCGCLALIGSYLLSGDTSLGMGLIIMALIMCLSARYLWFADKQYHYRLTTEGLVTTYHDAIPDAAYAVVRGLAWFGVVVCIVGVAFLGPAALIGAGGMALGAFFFTGFKNIETTYESPIKNGHRHLIKVTRNRPFIACQSDVRTMGLRASIRLHCPLDKMHIILSLLMTQLPDSEIRVFKNERVLDGVPFASFESGEPAQLSDFAPDNPSLVE</sequence>
<feature type="region of interest" description="Disordered" evidence="1">
    <location>
        <begin position="1"/>
        <end position="28"/>
    </location>
</feature>
<dbReference type="EMBL" id="JAUOES010000028">
    <property type="protein sequence ID" value="MDT3282343.1"/>
    <property type="molecule type" value="Genomic_DNA"/>
</dbReference>
<dbReference type="RefSeq" id="WP_311900611.1">
    <property type="nucleotide sequence ID" value="NZ_JAUOES010000028.1"/>
</dbReference>
<keyword evidence="2" id="KW-0812">Transmembrane</keyword>
<name>A0ABU3G505_9GAMM</name>
<protein>
    <submittedName>
        <fullName evidence="3">Uncharacterized protein</fullName>
    </submittedName>
</protein>
<evidence type="ECO:0000313" key="4">
    <source>
        <dbReference type="Proteomes" id="UP001249505"/>
    </source>
</evidence>